<evidence type="ECO:0000313" key="2">
    <source>
        <dbReference type="Proteomes" id="UP001174909"/>
    </source>
</evidence>
<keyword evidence="2" id="KW-1185">Reference proteome</keyword>
<evidence type="ECO:0000313" key="1">
    <source>
        <dbReference type="EMBL" id="CAI8040084.1"/>
    </source>
</evidence>
<gene>
    <name evidence="1" type="ORF">GBAR_LOCUS22338</name>
</gene>
<comment type="caution">
    <text evidence="1">The sequence shown here is derived from an EMBL/GenBank/DDBJ whole genome shotgun (WGS) entry which is preliminary data.</text>
</comment>
<accession>A0AA35T2L7</accession>
<sequence>MDVTGNIIKAAQMVLRLQFQVQGLQSTTLPSLCWATPCLMVCSPFKHFKQELTIGFVVHVVLEVHCNYLTVEPQTLEIELQLANIYSHNNPNPLFV</sequence>
<reference evidence="1" key="1">
    <citation type="submission" date="2023-03" db="EMBL/GenBank/DDBJ databases">
        <authorList>
            <person name="Steffen K."/>
            <person name="Cardenas P."/>
        </authorList>
    </citation>
    <scope>NUCLEOTIDE SEQUENCE</scope>
</reference>
<dbReference type="AlphaFoldDB" id="A0AA35T2L7"/>
<proteinExistence type="predicted"/>
<dbReference type="Proteomes" id="UP001174909">
    <property type="component" value="Unassembled WGS sequence"/>
</dbReference>
<protein>
    <submittedName>
        <fullName evidence="1">Uncharacterized protein</fullName>
    </submittedName>
</protein>
<name>A0AA35T2L7_GEOBA</name>
<dbReference type="EMBL" id="CASHTH010003079">
    <property type="protein sequence ID" value="CAI8040084.1"/>
    <property type="molecule type" value="Genomic_DNA"/>
</dbReference>
<organism evidence="1 2">
    <name type="scientific">Geodia barretti</name>
    <name type="common">Barrett's horny sponge</name>
    <dbReference type="NCBI Taxonomy" id="519541"/>
    <lineage>
        <taxon>Eukaryota</taxon>
        <taxon>Metazoa</taxon>
        <taxon>Porifera</taxon>
        <taxon>Demospongiae</taxon>
        <taxon>Heteroscleromorpha</taxon>
        <taxon>Tetractinellida</taxon>
        <taxon>Astrophorina</taxon>
        <taxon>Geodiidae</taxon>
        <taxon>Geodia</taxon>
    </lineage>
</organism>